<keyword evidence="2" id="KW-1185">Reference proteome</keyword>
<dbReference type="Proteomes" id="UP000006702">
    <property type="component" value="Unassembled WGS sequence"/>
</dbReference>
<dbReference type="EMBL" id="DS027685">
    <property type="protein sequence ID" value="EAW24718.1"/>
    <property type="molecule type" value="Genomic_DNA"/>
</dbReference>
<dbReference type="KEGG" id="nfi:NFIA_102020"/>
<accession>A1CVR6</accession>
<evidence type="ECO:0000313" key="1">
    <source>
        <dbReference type="EMBL" id="EAW24718.1"/>
    </source>
</evidence>
<sequence>MASPEAHWAPGLHWRLLHLRYFPWSRQSDGVNNAYNFQLDEYGPVIIDPRQAIPTDVKNFAFEMATSEFTWVQLLAPICGE</sequence>
<dbReference type="HOGENOM" id="CLU_2574433_0_0_1"/>
<dbReference type="GeneID" id="4593908"/>
<proteinExistence type="predicted"/>
<dbReference type="RefSeq" id="XP_001266615.1">
    <property type="nucleotide sequence ID" value="XM_001266614.1"/>
</dbReference>
<name>A1CVR6_NEOFI</name>
<dbReference type="VEuPathDB" id="FungiDB:NFIA_102020"/>
<protein>
    <submittedName>
        <fullName evidence="1">Uncharacterized protein</fullName>
    </submittedName>
</protein>
<evidence type="ECO:0000313" key="2">
    <source>
        <dbReference type="Proteomes" id="UP000006702"/>
    </source>
</evidence>
<reference evidence="2" key="1">
    <citation type="journal article" date="2008" name="PLoS Genet.">
        <title>Genomic islands in the pathogenic filamentous fungus Aspergillus fumigatus.</title>
        <authorList>
            <person name="Fedorova N.D."/>
            <person name="Khaldi N."/>
            <person name="Joardar V.S."/>
            <person name="Maiti R."/>
            <person name="Amedeo P."/>
            <person name="Anderson M.J."/>
            <person name="Crabtree J."/>
            <person name="Silva J.C."/>
            <person name="Badger J.H."/>
            <person name="Albarraq A."/>
            <person name="Angiuoli S."/>
            <person name="Bussey H."/>
            <person name="Bowyer P."/>
            <person name="Cotty P.J."/>
            <person name="Dyer P.S."/>
            <person name="Egan A."/>
            <person name="Galens K."/>
            <person name="Fraser-Liggett C.M."/>
            <person name="Haas B.J."/>
            <person name="Inman J.M."/>
            <person name="Kent R."/>
            <person name="Lemieux S."/>
            <person name="Malavazi I."/>
            <person name="Orvis J."/>
            <person name="Roemer T."/>
            <person name="Ronning C.M."/>
            <person name="Sundaram J.P."/>
            <person name="Sutton G."/>
            <person name="Turner G."/>
            <person name="Venter J.C."/>
            <person name="White O.R."/>
            <person name="Whitty B.R."/>
            <person name="Youngman P."/>
            <person name="Wolfe K.H."/>
            <person name="Goldman G.H."/>
            <person name="Wortman J.R."/>
            <person name="Jiang B."/>
            <person name="Denning D.W."/>
            <person name="Nierman W.C."/>
        </authorList>
    </citation>
    <scope>NUCLEOTIDE SEQUENCE [LARGE SCALE GENOMIC DNA]</scope>
    <source>
        <strain evidence="2">ATCC 1020 / DSM 3700 / CBS 544.65 / FGSC A1164 / JCM 1740 / NRRL 181 / WB 181</strain>
    </source>
</reference>
<gene>
    <name evidence="1" type="ORF">NFIA_102020</name>
</gene>
<organism evidence="1 2">
    <name type="scientific">Neosartorya fischeri (strain ATCC 1020 / DSM 3700 / CBS 544.65 / FGSC A1164 / JCM 1740 / NRRL 181 / WB 181)</name>
    <name type="common">Aspergillus fischerianus</name>
    <dbReference type="NCBI Taxonomy" id="331117"/>
    <lineage>
        <taxon>Eukaryota</taxon>
        <taxon>Fungi</taxon>
        <taxon>Dikarya</taxon>
        <taxon>Ascomycota</taxon>
        <taxon>Pezizomycotina</taxon>
        <taxon>Eurotiomycetes</taxon>
        <taxon>Eurotiomycetidae</taxon>
        <taxon>Eurotiales</taxon>
        <taxon>Aspergillaceae</taxon>
        <taxon>Aspergillus</taxon>
        <taxon>Aspergillus subgen. Fumigati</taxon>
    </lineage>
</organism>
<dbReference type="AlphaFoldDB" id="A1CVR6"/>